<dbReference type="Proteomes" id="UP001732780">
    <property type="component" value="Chromosome 10"/>
</dbReference>
<evidence type="ECO:0000313" key="1">
    <source>
        <dbReference type="Proteomes" id="UP001732780"/>
    </source>
</evidence>
<accession>A0AC58R1S1</accession>
<gene>
    <name evidence="2" type="primary">MICAL2</name>
</gene>
<protein>
    <submittedName>
        <fullName evidence="2">F-actin-monooxygenase MICAL2 isoform X4</fullName>
    </submittedName>
</protein>
<name>A0AC58R1S1_CAMBA</name>
<proteinExistence type="predicted"/>
<keyword evidence="1" id="KW-1185">Reference proteome</keyword>
<sequence length="1789" mass="200195">MGENEDEKQTQAGQVFENFVQASTCKGTLQAFNILTRHLDLDPLDHRNFYSKLKSKVTTWKAKALWYKLDKRGSHKEYKRGKSCMNTKCLIIGGGPCGLRTAIELAYLGAKVVVVEKRDTFSRNNVLHLWPFTIHDLRGLGAKKFYGKFCAGSIDHITPAVTWSSALLSNSQFILCQHPPPVPTVADPRLHHSCLLLSRWPPSVLWGRGATGIRQLQLILFKVALILGVEIHVNVEFVKVLEPPEDQENQKIGWRAEFLPADHFLSEFEFDVIIGADGRRNMLEGFRRKEFRGKLAIAITANFINRNSTAEAKVEEISGVAFIFNQKFFQDLKEETGIDLENIVYYKDCTHYFVMTAKKQSLLDKGVIINDYIDTEMLLCAENVNQDNLLSYAREAADFATNYQLPSLDFAMNHYGQPDVAMFDFTSMYASENAALVRERQSHQLLVALVGDSLLEPFWPMGTGCARGFLAAFDTAWMVKSWDQGTPPLELLAERESLYRLLPQTTPENINKNFEQYTLDPGTRYPNLNSNCVRPHQVKHLYITKELLQGPLERLGSVRRSVGLSRRESDIRPSKLLTWCQQQTEGYQHVNVTDLTTSWRSGLALCAIIHRFRPELINFDSLNEDDAVENNQLAFDVAEREFGIPPVTTGKEMALAQEPDKLSMVMYLSKFYELFRGAPLRPVDSWRKIYGENADLSLSKSSISHNYLNLTFPRKRTPRVDSRTEENDMNKRRRKGFNNLDEVHVLSPSAFLSQSLGSNQEGGKEGGNQNKVKSMASQLLAKFEENSRNPSLLRQESVRKVFPLNLGGSDTCYFCKKRVYVMERLSAEGHFFHQECFRCSVCATTLRLAAYAFDGDEGKFFCKPHFIHCKSNSQQRKRRAELKQQKEEDGVWKEQEAPRRDPPAESSCAAAAIGTPEGSPPDEPTSPKKPKSVPEPEPGDVAGGAASPLPSEWTSVRISPREDMVGQDVLAVRVLVTSDDSSSDAELDPGGSEFSSVESCDERPQQLEPPHLPKPLTQHSSLKEALTRTSSLQGPREPEAVHALKRANSFQSPTPSRCQSWRRKFQSNLTTTVNNKRTMLPSKEASPSLSPSSSSSPSPPSSSSAGVLGKGLDRTSPPQVTVYNSPSQVSRDHFSPSTPIFLRRARAQGVPKEIPLYLPHDHVLERAEYCLVTPGGDSLASPRPPDPAEMASDECQEGGAPFGGSRSIHRGPYPMGGKDSCLPDQELSPRAGEDPGERSTRLRRGEESGSELAEGKKSGLKKLVLTQEQKTSLLDWNDSNPESLHLEAGARLSQQSAENGRGGRALKPVRPLLLPRTVGETLPAQREAQEKMGTPAERAPGERSVAPPKSPLRLIANAIRRSLEPLLPSSDGGRKVWAKSELKALPTSPPHGTRSFSLWKSSSSKDRDQQSPKKDKASRASAFFSLGAPPTRAAQPSDPGPHDPALRTHSLPNRPSKMFPAFVSPSYSKMEDVPTLLEKVSLQETFPDASRVPKKKTSLFSSLRLKDKSFESFPQVYRPRKDLQDLFGSPKGKVLPVGSAQALEKLVPPVSSACLGQRLHAPSPEKGASPKHIPTSMQVTGAASSASSTTTSSADEEFDPQPSLRSKERKTFRRRRKLEKATKQLVKQEELKRLHKAQAIQRQLEEVEERQRASEIQGVRLEKALRGEAADSGTQDESQLLQEWFKLVLEKNKLMRYESELLIMAQELELEDHQSRLEQKLREKMLKEESQKDENDLNEEQQILTEMMQVIEQRDKLVDSLEEQRIKEKAEDQHFESFVLSRGCQLSRT</sequence>
<dbReference type="RefSeq" id="XP_074228481.1">
    <property type="nucleotide sequence ID" value="XM_074372380.1"/>
</dbReference>
<reference evidence="2" key="1">
    <citation type="submission" date="2025-08" db="UniProtKB">
        <authorList>
            <consortium name="RefSeq"/>
        </authorList>
    </citation>
    <scope>IDENTIFICATION</scope>
    <source>
        <tissue evidence="2">Blood</tissue>
    </source>
</reference>
<organism evidence="1 2">
    <name type="scientific">Camelus bactrianus</name>
    <name type="common">Bactrian camel</name>
    <dbReference type="NCBI Taxonomy" id="9837"/>
    <lineage>
        <taxon>Eukaryota</taxon>
        <taxon>Metazoa</taxon>
        <taxon>Chordata</taxon>
        <taxon>Craniata</taxon>
        <taxon>Vertebrata</taxon>
        <taxon>Euteleostomi</taxon>
        <taxon>Mammalia</taxon>
        <taxon>Eutheria</taxon>
        <taxon>Laurasiatheria</taxon>
        <taxon>Artiodactyla</taxon>
        <taxon>Tylopoda</taxon>
        <taxon>Camelidae</taxon>
        <taxon>Camelus</taxon>
    </lineage>
</organism>
<evidence type="ECO:0000313" key="2">
    <source>
        <dbReference type="RefSeq" id="XP_074228481.1"/>
    </source>
</evidence>